<feature type="transmembrane region" description="Helical" evidence="12">
    <location>
        <begin position="143"/>
        <end position="163"/>
    </location>
</feature>
<dbReference type="Gene3D" id="3.30.1360.60">
    <property type="entry name" value="Glucose permease domain IIB"/>
    <property type="match status" value="1"/>
</dbReference>
<keyword evidence="8" id="KW-0418">Kinase</keyword>
<dbReference type="CDD" id="cd00212">
    <property type="entry name" value="PTS_IIB_glc"/>
    <property type="match status" value="1"/>
</dbReference>
<keyword evidence="2" id="KW-0813">Transport</keyword>
<evidence type="ECO:0000256" key="4">
    <source>
        <dbReference type="ARBA" id="ARBA00022597"/>
    </source>
</evidence>
<dbReference type="PANTHER" id="PTHR30175">
    <property type="entry name" value="PHOSPHOTRANSFERASE SYSTEM TRANSPORT PROTEIN"/>
    <property type="match status" value="1"/>
</dbReference>
<keyword evidence="4" id="KW-0762">Sugar transport</keyword>
<keyword evidence="17" id="KW-1185">Reference proteome</keyword>
<dbReference type="InterPro" id="IPR001127">
    <property type="entry name" value="PTS_EIIA_1_perm"/>
</dbReference>
<dbReference type="Proteomes" id="UP000679498">
    <property type="component" value="Chromosome"/>
</dbReference>
<dbReference type="EC" id="2.7.1.-" evidence="16"/>
<proteinExistence type="predicted"/>
<comment type="subcellular location">
    <subcellularLocation>
        <location evidence="1">Cell membrane</location>
        <topology evidence="1">Multi-pass membrane protein</topology>
    </subcellularLocation>
</comment>
<feature type="transmembrane region" description="Helical" evidence="12">
    <location>
        <begin position="380"/>
        <end position="402"/>
    </location>
</feature>
<dbReference type="SUPFAM" id="SSF51261">
    <property type="entry name" value="Duplicated hybrid motif"/>
    <property type="match status" value="1"/>
</dbReference>
<dbReference type="Pfam" id="PF00367">
    <property type="entry name" value="PTS_EIIB"/>
    <property type="match status" value="1"/>
</dbReference>
<dbReference type="Pfam" id="PF02378">
    <property type="entry name" value="PTS_EIIC"/>
    <property type="match status" value="1"/>
</dbReference>
<keyword evidence="7 12" id="KW-0812">Transmembrane</keyword>
<evidence type="ECO:0000313" key="16">
    <source>
        <dbReference type="EMBL" id="QWB28773.1"/>
    </source>
</evidence>
<dbReference type="InterPro" id="IPR013013">
    <property type="entry name" value="PTS_EIIC_1"/>
</dbReference>
<evidence type="ECO:0000256" key="2">
    <source>
        <dbReference type="ARBA" id="ARBA00022448"/>
    </source>
</evidence>
<evidence type="ECO:0000256" key="10">
    <source>
        <dbReference type="ARBA" id="ARBA00023136"/>
    </source>
</evidence>
<dbReference type="InterPro" id="IPR018113">
    <property type="entry name" value="PTrfase_EIIB_Cys"/>
</dbReference>
<feature type="transmembrane region" description="Helical" evidence="12">
    <location>
        <begin position="321"/>
        <end position="342"/>
    </location>
</feature>
<protein>
    <submittedName>
        <fullName evidence="16">Beta-glucoside-specific PTS transporter subunit IIABC</fullName>
        <ecNumber evidence="16">2.7.1.-</ecNumber>
    </submittedName>
</protein>
<dbReference type="Pfam" id="PF00358">
    <property type="entry name" value="PTS_EIIA_1"/>
    <property type="match status" value="1"/>
</dbReference>
<dbReference type="SUPFAM" id="SSF55604">
    <property type="entry name" value="Glucose permease domain IIB"/>
    <property type="match status" value="1"/>
</dbReference>
<evidence type="ECO:0000256" key="1">
    <source>
        <dbReference type="ARBA" id="ARBA00004651"/>
    </source>
</evidence>
<dbReference type="InterPro" id="IPR011055">
    <property type="entry name" value="Dup_hybrid_motif"/>
</dbReference>
<evidence type="ECO:0000256" key="5">
    <source>
        <dbReference type="ARBA" id="ARBA00022679"/>
    </source>
</evidence>
<feature type="active site" description="Phosphocysteine intermediate; for EIIB activity" evidence="11">
    <location>
        <position position="26"/>
    </location>
</feature>
<evidence type="ECO:0000256" key="12">
    <source>
        <dbReference type="SAM" id="Phobius"/>
    </source>
</evidence>
<dbReference type="GO" id="GO:0016740">
    <property type="term" value="F:transferase activity"/>
    <property type="evidence" value="ECO:0007669"/>
    <property type="project" value="UniProtKB-KW"/>
</dbReference>
<gene>
    <name evidence="16" type="ORF">KKI46_09165</name>
</gene>
<dbReference type="InterPro" id="IPR011297">
    <property type="entry name" value="PTS_IIABC_b_glu"/>
</dbReference>
<evidence type="ECO:0000259" key="14">
    <source>
        <dbReference type="PROSITE" id="PS51098"/>
    </source>
</evidence>
<dbReference type="EMBL" id="CP075897">
    <property type="protein sequence ID" value="QWB28773.1"/>
    <property type="molecule type" value="Genomic_DNA"/>
</dbReference>
<name>A0ABX8G671_EXIAC</name>
<dbReference type="PROSITE" id="PS51103">
    <property type="entry name" value="PTS_EIIC_TYPE_1"/>
    <property type="match status" value="1"/>
</dbReference>
<evidence type="ECO:0000256" key="9">
    <source>
        <dbReference type="ARBA" id="ARBA00022989"/>
    </source>
</evidence>
<evidence type="ECO:0000259" key="15">
    <source>
        <dbReference type="PROSITE" id="PS51103"/>
    </source>
</evidence>
<dbReference type="InterPro" id="IPR036878">
    <property type="entry name" value="Glu_permease_IIB"/>
</dbReference>
<evidence type="ECO:0000259" key="13">
    <source>
        <dbReference type="PROSITE" id="PS51093"/>
    </source>
</evidence>
<evidence type="ECO:0000256" key="8">
    <source>
        <dbReference type="ARBA" id="ARBA00022777"/>
    </source>
</evidence>
<dbReference type="PROSITE" id="PS01035">
    <property type="entry name" value="PTS_EIIB_TYPE_1_CYS"/>
    <property type="match status" value="1"/>
</dbReference>
<evidence type="ECO:0000313" key="17">
    <source>
        <dbReference type="Proteomes" id="UP000679498"/>
    </source>
</evidence>
<feature type="transmembrane region" description="Helical" evidence="12">
    <location>
        <begin position="242"/>
        <end position="264"/>
    </location>
</feature>
<organism evidence="16 17">
    <name type="scientific">Exiguobacterium acetylicum</name>
    <name type="common">Brevibacterium acetylicum</name>
    <dbReference type="NCBI Taxonomy" id="41170"/>
    <lineage>
        <taxon>Bacteria</taxon>
        <taxon>Bacillati</taxon>
        <taxon>Bacillota</taxon>
        <taxon>Bacilli</taxon>
        <taxon>Bacillales</taxon>
        <taxon>Bacillales Family XII. Incertae Sedis</taxon>
        <taxon>Exiguobacterium</taxon>
    </lineage>
</organism>
<evidence type="ECO:0000256" key="3">
    <source>
        <dbReference type="ARBA" id="ARBA00022475"/>
    </source>
</evidence>
<dbReference type="Gene3D" id="2.70.70.10">
    <property type="entry name" value="Glucose Permease (Domain IIA)"/>
    <property type="match status" value="1"/>
</dbReference>
<feature type="domain" description="PTS EIIA type-1" evidence="13">
    <location>
        <begin position="483"/>
        <end position="587"/>
    </location>
</feature>
<dbReference type="PROSITE" id="PS51098">
    <property type="entry name" value="PTS_EIIB_TYPE_1"/>
    <property type="match status" value="1"/>
</dbReference>
<keyword evidence="10 12" id="KW-0472">Membrane</keyword>
<feature type="domain" description="PTS EIIB type-1" evidence="14">
    <location>
        <begin position="4"/>
        <end position="86"/>
    </location>
</feature>
<keyword evidence="3" id="KW-1003">Cell membrane</keyword>
<dbReference type="PANTHER" id="PTHR30175:SF1">
    <property type="entry name" value="PTS SYSTEM ARBUTIN-, CELLOBIOSE-, AND SALICIN-SPECIFIC EIIBC COMPONENT-RELATED"/>
    <property type="match status" value="1"/>
</dbReference>
<keyword evidence="6" id="KW-0598">Phosphotransferase system</keyword>
<sequence>MKYDQLAKEIIESVGGEQNVSSLVHCATRLRFVLKDKVKADKLKLEKLEGVIAVKESGGQFQVVVGNTVPELYQAIGKQTKLMEESTDTSEINEKGNIFGRAIDIISSIFTPLLGVMAGAGILKGLLAIATNAGWLIPTETTYIILNATADSLFYFLPILLAVTSARKFGANQFVAMTVAGALIYPTIIQLKTDAVATTFFGIPVTMMSYTSTVIPIILAVWVMSYVEKFFNRHIHESVKNFVTPLIALITIVPLTLIVFGPIGVTSGDLIAAFILKVLAFNPILAGAFIAGVWQVLVIFGIHWGVVPIFINNIATKGYDYIKPATAPAIFAQAGASFGVMLRSKNKKLKTLAGSTGITALFGITEPAVYGVTLRLKRPFIAAVISAAVGGGIVGHFGSVAVASGPPGLLTLPVFIGDSMTAFYGLLIGVGVSFLLSMVLTYILGFEDDPIEKEAEINVRPSTEMTIPSPVSGQIVSLEKVSDSVFASGAMGQGFAVVPTEGKVVAPVSGQVTAIFASKHAIGIRSEDGMEILIHVGIDTVRLDGTHFELHVTQDQKIEPGDVLITFDMESIQSEGYDIITPVIFTNLSEERQITIDQDQISVSKYNKPAFA</sequence>
<keyword evidence="9 12" id="KW-1133">Transmembrane helix</keyword>
<accession>A0ABX8G671</accession>
<feature type="domain" description="PTS EIIC type-1" evidence="15">
    <location>
        <begin position="104"/>
        <end position="456"/>
    </location>
</feature>
<feature type="transmembrane region" description="Helical" evidence="12">
    <location>
        <begin position="170"/>
        <end position="189"/>
    </location>
</feature>
<dbReference type="PROSITE" id="PS51093">
    <property type="entry name" value="PTS_EIIA_TYPE_1"/>
    <property type="match status" value="1"/>
</dbReference>
<dbReference type="RefSeq" id="WP_214813007.1">
    <property type="nucleotide sequence ID" value="NZ_CP075897.1"/>
</dbReference>
<dbReference type="InterPro" id="IPR050558">
    <property type="entry name" value="PTS_Sugar-Specific_Components"/>
</dbReference>
<feature type="transmembrane region" description="Helical" evidence="12">
    <location>
        <begin position="422"/>
        <end position="444"/>
    </location>
</feature>
<dbReference type="NCBIfam" id="TIGR00830">
    <property type="entry name" value="PTBA"/>
    <property type="match status" value="1"/>
</dbReference>
<evidence type="ECO:0000256" key="7">
    <source>
        <dbReference type="ARBA" id="ARBA00022692"/>
    </source>
</evidence>
<dbReference type="InterPro" id="IPR001996">
    <property type="entry name" value="PTS_IIB_1"/>
</dbReference>
<dbReference type="InterPro" id="IPR003352">
    <property type="entry name" value="PTS_EIIC"/>
</dbReference>
<feature type="transmembrane region" description="Helical" evidence="12">
    <location>
        <begin position="201"/>
        <end position="222"/>
    </location>
</feature>
<evidence type="ECO:0000256" key="11">
    <source>
        <dbReference type="PROSITE-ProRule" id="PRU00421"/>
    </source>
</evidence>
<feature type="transmembrane region" description="Helical" evidence="12">
    <location>
        <begin position="113"/>
        <end position="137"/>
    </location>
</feature>
<keyword evidence="5 16" id="KW-0808">Transferase</keyword>
<dbReference type="PROSITE" id="PS00371">
    <property type="entry name" value="PTS_EIIA_TYPE_1_HIS"/>
    <property type="match status" value="1"/>
</dbReference>
<reference evidence="16 17" key="1">
    <citation type="submission" date="2021-05" db="EMBL/GenBank/DDBJ databases">
        <title>Biocontrol using Exiguobacterium acetylicum SI17 against litchi downy blight caused by Peronophythora litchii.</title>
        <authorList>
            <person name="Zheng L."/>
        </authorList>
    </citation>
    <scope>NUCLEOTIDE SEQUENCE [LARGE SCALE GENOMIC DNA]</scope>
    <source>
        <strain evidence="16 17">SI17</strain>
    </source>
</reference>
<dbReference type="GeneID" id="88811843"/>
<evidence type="ECO:0000256" key="6">
    <source>
        <dbReference type="ARBA" id="ARBA00022683"/>
    </source>
</evidence>
<dbReference type="NCBIfam" id="TIGR01995">
    <property type="entry name" value="PTS-II-ABC-beta"/>
    <property type="match status" value="1"/>
</dbReference>